<dbReference type="InterPro" id="IPR018011">
    <property type="entry name" value="Carb_sulfotrans_8-10"/>
</dbReference>
<evidence type="ECO:0000256" key="9">
    <source>
        <dbReference type="RuleBase" id="RU364020"/>
    </source>
</evidence>
<comment type="similarity">
    <text evidence="2 9">Belongs to the sulfotransferase 2 family.</text>
</comment>
<protein>
    <recommendedName>
        <fullName evidence="9">Carbohydrate sulfotransferase</fullName>
        <ecNumber evidence="9">2.8.2.-</ecNumber>
    </recommendedName>
</protein>
<dbReference type="InParanoid" id="A7TCP8"/>
<dbReference type="EMBL" id="DS476624">
    <property type="protein sequence ID" value="EDO26167.1"/>
    <property type="molecule type" value="Genomic_DNA"/>
</dbReference>
<keyword evidence="9" id="KW-0119">Carbohydrate metabolism</keyword>
<dbReference type="InterPro" id="IPR005331">
    <property type="entry name" value="Sulfotransferase"/>
</dbReference>
<feature type="non-terminal residue" evidence="10">
    <location>
        <position position="1"/>
    </location>
</feature>
<keyword evidence="11" id="KW-1185">Reference proteome</keyword>
<keyword evidence="3 9" id="KW-0808">Transferase</keyword>
<evidence type="ECO:0000256" key="4">
    <source>
        <dbReference type="ARBA" id="ARBA00022692"/>
    </source>
</evidence>
<name>A7TCP8_NEMVE</name>
<reference evidence="10 11" key="1">
    <citation type="journal article" date="2007" name="Science">
        <title>Sea anemone genome reveals ancestral eumetazoan gene repertoire and genomic organization.</title>
        <authorList>
            <person name="Putnam N.H."/>
            <person name="Srivastava M."/>
            <person name="Hellsten U."/>
            <person name="Dirks B."/>
            <person name="Chapman J."/>
            <person name="Salamov A."/>
            <person name="Terry A."/>
            <person name="Shapiro H."/>
            <person name="Lindquist E."/>
            <person name="Kapitonov V.V."/>
            <person name="Jurka J."/>
            <person name="Genikhovich G."/>
            <person name="Grigoriev I.V."/>
            <person name="Lucas S.M."/>
            <person name="Steele R.E."/>
            <person name="Finnerty J.R."/>
            <person name="Technau U."/>
            <person name="Martindale M.Q."/>
            <person name="Rokhsar D.S."/>
        </authorList>
    </citation>
    <scope>NUCLEOTIDE SEQUENCE [LARGE SCALE GENOMIC DNA]</scope>
    <source>
        <strain evidence="11">CH2 X CH6</strain>
    </source>
</reference>
<dbReference type="Pfam" id="PF03567">
    <property type="entry name" value="Sulfotransfer_2"/>
    <property type="match status" value="1"/>
</dbReference>
<dbReference type="PANTHER" id="PTHR12137">
    <property type="entry name" value="CARBOHYDRATE SULFOTRANSFERASE"/>
    <property type="match status" value="1"/>
</dbReference>
<evidence type="ECO:0000256" key="5">
    <source>
        <dbReference type="ARBA" id="ARBA00022989"/>
    </source>
</evidence>
<evidence type="ECO:0000256" key="3">
    <source>
        <dbReference type="ARBA" id="ARBA00022679"/>
    </source>
</evidence>
<dbReference type="HOGENOM" id="CLU_157682_0_0_1"/>
<comment type="subcellular location">
    <subcellularLocation>
        <location evidence="1 9">Golgi apparatus membrane</location>
        <topology evidence="1 9">Single-pass type II membrane protein</topology>
    </subcellularLocation>
</comment>
<dbReference type="PhylomeDB" id="A7TCP8"/>
<dbReference type="STRING" id="45351.A7TCP8"/>
<evidence type="ECO:0000313" key="11">
    <source>
        <dbReference type="Proteomes" id="UP000001593"/>
    </source>
</evidence>
<dbReference type="GO" id="GO:0016051">
    <property type="term" value="P:carbohydrate biosynthetic process"/>
    <property type="evidence" value="ECO:0007669"/>
    <property type="project" value="InterPro"/>
</dbReference>
<proteinExistence type="inferred from homology"/>
<keyword evidence="8 9" id="KW-0325">Glycoprotein</keyword>
<dbReference type="Proteomes" id="UP000001593">
    <property type="component" value="Unassembled WGS sequence"/>
</dbReference>
<keyword evidence="9" id="KW-0735">Signal-anchor</keyword>
<sequence>HWERMHKICYPCFFEYDYIGKYETLQRDSRFILDRVPGAQGWSLPDVKADKGRTTKANERRYFSQLRVDQLRGLLEVYRLDYELFNYPLPIHLFNVIRT</sequence>
<organism evidence="10 11">
    <name type="scientific">Nematostella vectensis</name>
    <name type="common">Starlet sea anemone</name>
    <dbReference type="NCBI Taxonomy" id="45351"/>
    <lineage>
        <taxon>Eukaryota</taxon>
        <taxon>Metazoa</taxon>
        <taxon>Cnidaria</taxon>
        <taxon>Anthozoa</taxon>
        <taxon>Hexacorallia</taxon>
        <taxon>Actiniaria</taxon>
        <taxon>Edwardsiidae</taxon>
        <taxon>Nematostella</taxon>
    </lineage>
</organism>
<evidence type="ECO:0000313" key="10">
    <source>
        <dbReference type="EMBL" id="EDO26167.1"/>
    </source>
</evidence>
<keyword evidence="7" id="KW-0472">Membrane</keyword>
<evidence type="ECO:0000256" key="2">
    <source>
        <dbReference type="ARBA" id="ARBA00006339"/>
    </source>
</evidence>
<dbReference type="PANTHER" id="PTHR12137:SF54">
    <property type="entry name" value="CARBOHYDRATE SULFOTRANSFERASE"/>
    <property type="match status" value="1"/>
</dbReference>
<dbReference type="EC" id="2.8.2.-" evidence="9"/>
<keyword evidence="6 9" id="KW-0333">Golgi apparatus</keyword>
<dbReference type="AlphaFoldDB" id="A7TCP8"/>
<evidence type="ECO:0000256" key="1">
    <source>
        <dbReference type="ARBA" id="ARBA00004323"/>
    </source>
</evidence>
<evidence type="ECO:0000256" key="6">
    <source>
        <dbReference type="ARBA" id="ARBA00023034"/>
    </source>
</evidence>
<evidence type="ECO:0000256" key="8">
    <source>
        <dbReference type="ARBA" id="ARBA00023180"/>
    </source>
</evidence>
<accession>A7TCP8</accession>
<dbReference type="GO" id="GO:0000139">
    <property type="term" value="C:Golgi membrane"/>
    <property type="evidence" value="ECO:0007669"/>
    <property type="project" value="UniProtKB-SubCell"/>
</dbReference>
<dbReference type="eggNOG" id="KOG4651">
    <property type="taxonomic scope" value="Eukaryota"/>
</dbReference>
<keyword evidence="4" id="KW-0812">Transmembrane</keyword>
<dbReference type="GO" id="GO:0008146">
    <property type="term" value="F:sulfotransferase activity"/>
    <property type="evidence" value="ECO:0007669"/>
    <property type="project" value="InterPro"/>
</dbReference>
<gene>
    <name evidence="10" type="ORF">NEMVEDRAFT_v1g155125</name>
</gene>
<keyword evidence="5" id="KW-1133">Transmembrane helix</keyword>
<evidence type="ECO:0000256" key="7">
    <source>
        <dbReference type="ARBA" id="ARBA00023136"/>
    </source>
</evidence>